<dbReference type="InterPro" id="IPR018517">
    <property type="entry name" value="tRNA_hU_synthase_CS"/>
</dbReference>
<sequence>MTKMKRVYDHGMKITTLNIEIVTDCPFSTCSVLEVFDAAKRDGRPVYVSAPMVRYSKLPFRLLARTHAVDITYTPMMLAHEFIRSPTARDSDFTTHPFERQPTPHDARPHALIAQFASNDPEEFARAAEMIAPWVDGVDLNCGCPQGWACKEGIGCALMGEGEVVASVVRAAKERLRGSGVGVSVKCRIHGDLRQTVEWLERVQDAGVDYLTVHARLKSQRSSTPPNWDALAQLRPHIRVPLLANGDAYTLSGVQEILNKTQADGIMAARGILENPAMFTGQDHVTPELLLEFLEWAVRCPIPFPLVLHHISEMVGRMEGTTKKIRREVMECTDLVDVIDFVEGRWGRQ</sequence>
<dbReference type="InterPro" id="IPR013785">
    <property type="entry name" value="Aldolase_TIM"/>
</dbReference>
<keyword evidence="3" id="KW-0288">FMN</keyword>
<keyword evidence="2" id="KW-0285">Flavoprotein</keyword>
<keyword evidence="5" id="KW-0819">tRNA processing</keyword>
<evidence type="ECO:0000256" key="3">
    <source>
        <dbReference type="ARBA" id="ARBA00022643"/>
    </source>
</evidence>
<evidence type="ECO:0000256" key="8">
    <source>
        <dbReference type="ARBA" id="ARBA00048342"/>
    </source>
</evidence>
<dbReference type="PANTHER" id="PTHR11082:SF31">
    <property type="entry name" value="TRNA-DIHYDROURIDINE(20A_20B) SYNTHASE [NAD(P)+]-LIKE"/>
    <property type="match status" value="1"/>
</dbReference>
<dbReference type="SUPFAM" id="SSF51395">
    <property type="entry name" value="FMN-linked oxidoreductases"/>
    <property type="match status" value="1"/>
</dbReference>
<keyword evidence="6" id="KW-0560">Oxidoreductase</keyword>
<protein>
    <recommendedName>
        <fullName evidence="10">DUS-like FMN-binding domain-containing protein</fullName>
    </recommendedName>
</protein>
<evidence type="ECO:0000259" key="10">
    <source>
        <dbReference type="Pfam" id="PF01207"/>
    </source>
</evidence>
<dbReference type="CDD" id="cd02801">
    <property type="entry name" value="DUS_like_FMN"/>
    <property type="match status" value="1"/>
</dbReference>
<dbReference type="PROSITE" id="PS01136">
    <property type="entry name" value="UPF0034"/>
    <property type="match status" value="1"/>
</dbReference>
<organism evidence="11 12">
    <name type="scientific">Zasmidium cellare</name>
    <name type="common">Wine cellar mold</name>
    <name type="synonym">Racodium cellare</name>
    <dbReference type="NCBI Taxonomy" id="395010"/>
    <lineage>
        <taxon>Eukaryota</taxon>
        <taxon>Fungi</taxon>
        <taxon>Dikarya</taxon>
        <taxon>Ascomycota</taxon>
        <taxon>Pezizomycotina</taxon>
        <taxon>Dothideomycetes</taxon>
        <taxon>Dothideomycetidae</taxon>
        <taxon>Mycosphaerellales</taxon>
        <taxon>Mycosphaerellaceae</taxon>
        <taxon>Zasmidium</taxon>
    </lineage>
</organism>
<dbReference type="PANTHER" id="PTHR11082">
    <property type="entry name" value="TRNA-DIHYDROURIDINE SYNTHASE"/>
    <property type="match status" value="1"/>
</dbReference>
<evidence type="ECO:0000313" key="11">
    <source>
        <dbReference type="EMBL" id="KAK4495776.1"/>
    </source>
</evidence>
<dbReference type="Proteomes" id="UP001305779">
    <property type="component" value="Unassembled WGS sequence"/>
</dbReference>
<comment type="catalytic activity">
    <reaction evidence="8">
        <text>a 5,6-dihydrouridine in mRNA + NAD(+) = a uridine in mRNA + NADH + H(+)</text>
        <dbReference type="Rhea" id="RHEA:69851"/>
        <dbReference type="Rhea" id="RHEA-COMP:14658"/>
        <dbReference type="Rhea" id="RHEA-COMP:17789"/>
        <dbReference type="ChEBI" id="CHEBI:15378"/>
        <dbReference type="ChEBI" id="CHEBI:57540"/>
        <dbReference type="ChEBI" id="CHEBI:57945"/>
        <dbReference type="ChEBI" id="CHEBI:65315"/>
        <dbReference type="ChEBI" id="CHEBI:74443"/>
    </reaction>
    <physiologicalReaction direction="right-to-left" evidence="8">
        <dbReference type="Rhea" id="RHEA:69853"/>
    </physiologicalReaction>
</comment>
<keyword evidence="4" id="KW-0507">mRNA processing</keyword>
<evidence type="ECO:0000256" key="2">
    <source>
        <dbReference type="ARBA" id="ARBA00022630"/>
    </source>
</evidence>
<evidence type="ECO:0000256" key="9">
    <source>
        <dbReference type="ARBA" id="ARBA00049447"/>
    </source>
</evidence>
<evidence type="ECO:0000256" key="5">
    <source>
        <dbReference type="ARBA" id="ARBA00022694"/>
    </source>
</evidence>
<reference evidence="11 12" key="1">
    <citation type="journal article" date="2023" name="G3 (Bethesda)">
        <title>A chromosome-level genome assembly of Zasmidium syzygii isolated from banana leaves.</title>
        <authorList>
            <person name="van Westerhoven A.C."/>
            <person name="Mehrabi R."/>
            <person name="Talebi R."/>
            <person name="Steentjes M.B.F."/>
            <person name="Corcolon B."/>
            <person name="Chong P.A."/>
            <person name="Kema G.H.J."/>
            <person name="Seidl M.F."/>
        </authorList>
    </citation>
    <scope>NUCLEOTIDE SEQUENCE [LARGE SCALE GENOMIC DNA]</scope>
    <source>
        <strain evidence="11 12">P124</strain>
    </source>
</reference>
<comment type="caution">
    <text evidence="11">The sequence shown here is derived from an EMBL/GenBank/DDBJ whole genome shotgun (WGS) entry which is preliminary data.</text>
</comment>
<feature type="domain" description="DUS-like FMN-binding" evidence="10">
    <location>
        <begin position="50"/>
        <end position="327"/>
    </location>
</feature>
<comment type="catalytic activity">
    <reaction evidence="9">
        <text>a 5,6-dihydrouridine in mRNA + NADP(+) = a uridine in mRNA + NADPH + H(+)</text>
        <dbReference type="Rhea" id="RHEA:69855"/>
        <dbReference type="Rhea" id="RHEA-COMP:14658"/>
        <dbReference type="Rhea" id="RHEA-COMP:17789"/>
        <dbReference type="ChEBI" id="CHEBI:15378"/>
        <dbReference type="ChEBI" id="CHEBI:57783"/>
        <dbReference type="ChEBI" id="CHEBI:58349"/>
        <dbReference type="ChEBI" id="CHEBI:65315"/>
        <dbReference type="ChEBI" id="CHEBI:74443"/>
    </reaction>
    <physiologicalReaction direction="right-to-left" evidence="9">
        <dbReference type="Rhea" id="RHEA:69857"/>
    </physiologicalReaction>
</comment>
<dbReference type="InterPro" id="IPR035587">
    <property type="entry name" value="DUS-like_FMN-bd"/>
</dbReference>
<evidence type="ECO:0000313" key="12">
    <source>
        <dbReference type="Proteomes" id="UP001305779"/>
    </source>
</evidence>
<evidence type="ECO:0000256" key="6">
    <source>
        <dbReference type="ARBA" id="ARBA00023002"/>
    </source>
</evidence>
<gene>
    <name evidence="11" type="ORF">PRZ48_013044</name>
</gene>
<dbReference type="Gene3D" id="3.20.20.70">
    <property type="entry name" value="Aldolase class I"/>
    <property type="match status" value="1"/>
</dbReference>
<dbReference type="EMBL" id="JAXOVC010000011">
    <property type="protein sequence ID" value="KAK4495776.1"/>
    <property type="molecule type" value="Genomic_DNA"/>
</dbReference>
<comment type="function">
    <text evidence="7">Catalyzes the synthesis of dihydrouridine, a modified base found in the D-loop of most tRNAs. Specifically modifies U47 in cytoplasmic tRNAs. Catalyzes the synthesis of dihydrouridine in some mRNAs, thereby affecting their translation.</text>
</comment>
<evidence type="ECO:0000256" key="7">
    <source>
        <dbReference type="ARBA" id="ARBA00045934"/>
    </source>
</evidence>
<comment type="cofactor">
    <cofactor evidence="1">
        <name>FMN</name>
        <dbReference type="ChEBI" id="CHEBI:58210"/>
    </cofactor>
</comment>
<accession>A0ABR0E3I4</accession>
<evidence type="ECO:0000256" key="4">
    <source>
        <dbReference type="ARBA" id="ARBA00022664"/>
    </source>
</evidence>
<keyword evidence="12" id="KW-1185">Reference proteome</keyword>
<evidence type="ECO:0000256" key="1">
    <source>
        <dbReference type="ARBA" id="ARBA00001917"/>
    </source>
</evidence>
<proteinExistence type="predicted"/>
<name>A0ABR0E3I4_ZASCE</name>
<dbReference type="Pfam" id="PF01207">
    <property type="entry name" value="Dus"/>
    <property type="match status" value="1"/>
</dbReference>